<gene>
    <name evidence="4" type="primary">dgt</name>
    <name evidence="4" type="ORF">P857_1035</name>
</gene>
<comment type="caution">
    <text evidence="4">The sequence shown here is derived from an EMBL/GenBank/DDBJ whole genome shotgun (WGS) entry which is preliminary data.</text>
</comment>
<dbReference type="STRING" id="1401685.P857_1035"/>
<dbReference type="Gene3D" id="1.10.3210.10">
    <property type="entry name" value="Hypothetical protein af1432"/>
    <property type="match status" value="1"/>
</dbReference>
<dbReference type="NCBIfam" id="TIGR01353">
    <property type="entry name" value="dGTP_triPase"/>
    <property type="match status" value="1"/>
</dbReference>
<dbReference type="Proteomes" id="UP000018951">
    <property type="component" value="Unassembled WGS sequence"/>
</dbReference>
<protein>
    <recommendedName>
        <fullName evidence="2">Deoxyguanosinetriphosphate triphosphohydrolase-like protein</fullName>
    </recommendedName>
</protein>
<dbReference type="AlphaFoldDB" id="W2V2H4"/>
<evidence type="ECO:0000259" key="3">
    <source>
        <dbReference type="PROSITE" id="PS51831"/>
    </source>
</evidence>
<dbReference type="InterPro" id="IPR006674">
    <property type="entry name" value="HD_domain"/>
</dbReference>
<dbReference type="SUPFAM" id="SSF109604">
    <property type="entry name" value="HD-domain/PDEase-like"/>
    <property type="match status" value="1"/>
</dbReference>
<comment type="similarity">
    <text evidence="2">Belongs to the dGTPase family. Type 2 subfamily.</text>
</comment>
<dbReference type="CDD" id="cd00077">
    <property type="entry name" value="HDc"/>
    <property type="match status" value="1"/>
</dbReference>
<accession>W2V2H4</accession>
<dbReference type="InterPro" id="IPR050135">
    <property type="entry name" value="dGTPase-like"/>
</dbReference>
<dbReference type="PATRIC" id="fig|1401685.3.peg.267"/>
<evidence type="ECO:0000313" key="5">
    <source>
        <dbReference type="Proteomes" id="UP000018951"/>
    </source>
</evidence>
<dbReference type="InterPro" id="IPR003607">
    <property type="entry name" value="HD/PDEase_dom"/>
</dbReference>
<dbReference type="Pfam" id="PF13286">
    <property type="entry name" value="HD_assoc"/>
    <property type="match status" value="1"/>
</dbReference>
<sequence>MISHLATPDKDSIPRFYPEHIHNISGFESDRARIIHSSSFRKLGYKTQIFLNYAGDLYRTRLTHTMEVAQVSRTIAKKLGLNDTLAETIALAHDLGHSPFGHSGERALQSISSSFEPFNHNLQTIRIVTALERTENNFPGLNLSITTLDGIIKHNGPIYDNIPESIAKFAKLYNLELNYFPSLEAQVAAISDDIAYIVHDIDDGIRANLIAINDIIDVLPKLENMIKTHQNEKQMLSSFLNSLRNMFIDDVIQNSLNTLDKVYINELSDMRSKKLIDFSSHVKNIATTIKLILMQKVYRHHNILKISFTTQKIIVDLFKAFFESVELLPPDWYNLVQKSDQKVEKYRIICDYISGMTDRFAIYQHQKLFNINYSIGYY</sequence>
<keyword evidence="5" id="KW-1185">Reference proteome</keyword>
<dbReference type="EMBL" id="AXCJ01000001">
    <property type="protein sequence ID" value="ETO91857.1"/>
    <property type="molecule type" value="Genomic_DNA"/>
</dbReference>
<feature type="domain" description="HD" evidence="3">
    <location>
        <begin position="61"/>
        <end position="197"/>
    </location>
</feature>
<dbReference type="PANTHER" id="PTHR11373:SF43">
    <property type="entry name" value="DEOXYGUANOSINETRIPHOSPHATE TRIPHOSPHOHYDROLASE-LIKE PROTEIN"/>
    <property type="match status" value="1"/>
</dbReference>
<evidence type="ECO:0000256" key="2">
    <source>
        <dbReference type="HAMAP-Rule" id="MF_01212"/>
    </source>
</evidence>
<evidence type="ECO:0000313" key="4">
    <source>
        <dbReference type="EMBL" id="ETO91857.1"/>
    </source>
</evidence>
<dbReference type="GO" id="GO:0006203">
    <property type="term" value="P:dGTP catabolic process"/>
    <property type="evidence" value="ECO:0007669"/>
    <property type="project" value="TreeGrafter"/>
</dbReference>
<dbReference type="PROSITE" id="PS51831">
    <property type="entry name" value="HD"/>
    <property type="match status" value="1"/>
</dbReference>
<dbReference type="GO" id="GO:0008832">
    <property type="term" value="F:dGTPase activity"/>
    <property type="evidence" value="ECO:0007669"/>
    <property type="project" value="TreeGrafter"/>
</dbReference>
<dbReference type="InterPro" id="IPR023023">
    <property type="entry name" value="dNTPase_2"/>
</dbReference>
<dbReference type="InterPro" id="IPR026875">
    <property type="entry name" value="PHydrolase_assoc_dom"/>
</dbReference>
<dbReference type="Pfam" id="PF01966">
    <property type="entry name" value="HD"/>
    <property type="match status" value="1"/>
</dbReference>
<dbReference type="PANTHER" id="PTHR11373">
    <property type="entry name" value="DEOXYNUCLEOSIDE TRIPHOSPHATE TRIPHOSPHOHYDROLASE"/>
    <property type="match status" value="1"/>
</dbReference>
<reference evidence="4 5" key="1">
    <citation type="journal article" date="2013" name="PLoS ONE">
        <title>Bacterial endosymbiosis in a chordate host: long-term co-evolution and conservation of secondary metabolism.</title>
        <authorList>
            <person name="Kwan J.C."/>
            <person name="Schmidt E.W."/>
        </authorList>
    </citation>
    <scope>NUCLEOTIDE SEQUENCE [LARGE SCALE GENOMIC DNA]</scope>
    <source>
        <strain evidence="5">L6</strain>
    </source>
</reference>
<evidence type="ECO:0000256" key="1">
    <source>
        <dbReference type="ARBA" id="ARBA00022801"/>
    </source>
</evidence>
<dbReference type="InterPro" id="IPR006261">
    <property type="entry name" value="dGTPase"/>
</dbReference>
<organism evidence="4 5">
    <name type="scientific">Candidatus Xenolissoclinum pacificiensis L6</name>
    <dbReference type="NCBI Taxonomy" id="1401685"/>
    <lineage>
        <taxon>Bacteria</taxon>
        <taxon>Pseudomonadati</taxon>
        <taxon>Pseudomonadota</taxon>
        <taxon>Alphaproteobacteria</taxon>
        <taxon>Rickettsiales</taxon>
        <taxon>Anaplasmataceae</taxon>
        <taxon>Candidatus Xenolissoclinum</taxon>
    </lineage>
</organism>
<keyword evidence="1 2" id="KW-0378">Hydrolase</keyword>
<dbReference type="HAMAP" id="MF_01212">
    <property type="entry name" value="dGTPase_type2"/>
    <property type="match status" value="1"/>
</dbReference>
<dbReference type="SMART" id="SM00471">
    <property type="entry name" value="HDc"/>
    <property type="match status" value="1"/>
</dbReference>
<name>W2V2H4_9RICK</name>
<proteinExistence type="inferred from homology"/>